<keyword evidence="5 14" id="KW-0169">Cobalamin biosynthesis</keyword>
<evidence type="ECO:0000256" key="13">
    <source>
        <dbReference type="ARBA" id="ARBA00048692"/>
    </source>
</evidence>
<dbReference type="SUPFAM" id="SSF89028">
    <property type="entry name" value="Cobalamin adenosyltransferase-like"/>
    <property type="match status" value="1"/>
</dbReference>
<dbReference type="Gene3D" id="1.20.1200.10">
    <property type="entry name" value="Cobalamin adenosyltransferase-like"/>
    <property type="match status" value="1"/>
</dbReference>
<evidence type="ECO:0000256" key="4">
    <source>
        <dbReference type="ARBA" id="ARBA00020963"/>
    </source>
</evidence>
<evidence type="ECO:0000256" key="5">
    <source>
        <dbReference type="ARBA" id="ARBA00022573"/>
    </source>
</evidence>
<feature type="domain" description="Cobalamin adenosyltransferase-like" evidence="15">
    <location>
        <begin position="4"/>
        <end position="153"/>
    </location>
</feature>
<comment type="similarity">
    <text evidence="2 14">Belongs to the Cob(I)alamin adenosyltransferase family.</text>
</comment>
<protein>
    <recommendedName>
        <fullName evidence="4 14">Corrinoid adenosyltransferase</fullName>
        <ecNumber evidence="3 14">2.5.1.17</ecNumber>
    </recommendedName>
    <alternativeName>
        <fullName evidence="9 14">Cob(II)alamin adenosyltransferase</fullName>
    </alternativeName>
    <alternativeName>
        <fullName evidence="11 14">Cob(II)yrinic acid a,c-diamide adenosyltransferase</fullName>
    </alternativeName>
    <alternativeName>
        <fullName evidence="10 14">Cobinamide/cobalamin adenosyltransferase</fullName>
    </alternativeName>
</protein>
<dbReference type="InterPro" id="IPR016030">
    <property type="entry name" value="CblAdoTrfase-like"/>
</dbReference>
<dbReference type="AlphaFoldDB" id="A0A926FED9"/>
<evidence type="ECO:0000256" key="1">
    <source>
        <dbReference type="ARBA" id="ARBA00005121"/>
    </source>
</evidence>
<name>A0A926FED9_9FIRM</name>
<dbReference type="InterPro" id="IPR029499">
    <property type="entry name" value="PduO-typ"/>
</dbReference>
<keyword evidence="17" id="KW-1185">Reference proteome</keyword>
<dbReference type="GO" id="GO:0005524">
    <property type="term" value="F:ATP binding"/>
    <property type="evidence" value="ECO:0007669"/>
    <property type="project" value="UniProtKB-UniRule"/>
</dbReference>
<evidence type="ECO:0000256" key="8">
    <source>
        <dbReference type="ARBA" id="ARBA00022840"/>
    </source>
</evidence>
<comment type="catalytic activity">
    <reaction evidence="13 14">
        <text>2 cob(II)alamin + reduced [electron-transfer flavoprotein] + 2 ATP = 2 adenosylcob(III)alamin + 2 triphosphate + oxidized [electron-transfer flavoprotein] + 3 H(+)</text>
        <dbReference type="Rhea" id="RHEA:28671"/>
        <dbReference type="Rhea" id="RHEA-COMP:10685"/>
        <dbReference type="Rhea" id="RHEA-COMP:10686"/>
        <dbReference type="ChEBI" id="CHEBI:15378"/>
        <dbReference type="ChEBI" id="CHEBI:16304"/>
        <dbReference type="ChEBI" id="CHEBI:18036"/>
        <dbReference type="ChEBI" id="CHEBI:18408"/>
        <dbReference type="ChEBI" id="CHEBI:30616"/>
        <dbReference type="ChEBI" id="CHEBI:57692"/>
        <dbReference type="ChEBI" id="CHEBI:58307"/>
        <dbReference type="EC" id="2.5.1.17"/>
    </reaction>
</comment>
<evidence type="ECO:0000256" key="3">
    <source>
        <dbReference type="ARBA" id="ARBA00012454"/>
    </source>
</evidence>
<dbReference type="EC" id="2.5.1.17" evidence="3 14"/>
<keyword evidence="6 14" id="KW-0808">Transferase</keyword>
<proteinExistence type="inferred from homology"/>
<evidence type="ECO:0000256" key="7">
    <source>
        <dbReference type="ARBA" id="ARBA00022741"/>
    </source>
</evidence>
<dbReference type="RefSeq" id="WP_262432516.1">
    <property type="nucleotide sequence ID" value="NZ_JACRTE010000017.1"/>
</dbReference>
<sequence>MMKIYTKTGDGGYSDILGKRVKKSDKIFALVGTVDKLNAVLSLGVNFCADDKVKSEILALQSEIVKLNGKISGYGEFDFDVSQFEERIDFYSEKTVGFSLYNMPQKRDSSFFNLARTICRDAERTAVEIGSENTGLIRYLNRMSDYLYAVGKYLDI</sequence>
<dbReference type="PANTHER" id="PTHR12213:SF0">
    <property type="entry name" value="CORRINOID ADENOSYLTRANSFERASE MMAB"/>
    <property type="match status" value="1"/>
</dbReference>
<keyword evidence="7 14" id="KW-0547">Nucleotide-binding</keyword>
<dbReference type="InterPro" id="IPR036451">
    <property type="entry name" value="CblAdoTrfase-like_sf"/>
</dbReference>
<evidence type="ECO:0000256" key="2">
    <source>
        <dbReference type="ARBA" id="ARBA00007487"/>
    </source>
</evidence>
<dbReference type="PANTHER" id="PTHR12213">
    <property type="entry name" value="CORRINOID ADENOSYLTRANSFERASE"/>
    <property type="match status" value="1"/>
</dbReference>
<dbReference type="EMBL" id="JACRTE010000017">
    <property type="protein sequence ID" value="MBC8597202.1"/>
    <property type="molecule type" value="Genomic_DNA"/>
</dbReference>
<evidence type="ECO:0000259" key="15">
    <source>
        <dbReference type="Pfam" id="PF01923"/>
    </source>
</evidence>
<evidence type="ECO:0000313" key="17">
    <source>
        <dbReference type="Proteomes" id="UP000647416"/>
    </source>
</evidence>
<comment type="catalytic activity">
    <reaction evidence="12 14">
        <text>2 cob(II)yrinate a,c diamide + reduced [electron-transfer flavoprotein] + 2 ATP = 2 adenosylcob(III)yrinate a,c-diamide + 2 triphosphate + oxidized [electron-transfer flavoprotein] + 3 H(+)</text>
        <dbReference type="Rhea" id="RHEA:11528"/>
        <dbReference type="Rhea" id="RHEA-COMP:10685"/>
        <dbReference type="Rhea" id="RHEA-COMP:10686"/>
        <dbReference type="ChEBI" id="CHEBI:15378"/>
        <dbReference type="ChEBI" id="CHEBI:18036"/>
        <dbReference type="ChEBI" id="CHEBI:30616"/>
        <dbReference type="ChEBI" id="CHEBI:57692"/>
        <dbReference type="ChEBI" id="CHEBI:58307"/>
        <dbReference type="ChEBI" id="CHEBI:58503"/>
        <dbReference type="ChEBI" id="CHEBI:58537"/>
        <dbReference type="EC" id="2.5.1.17"/>
    </reaction>
</comment>
<dbReference type="GO" id="GO:0008817">
    <property type="term" value="F:corrinoid adenosyltransferase activity"/>
    <property type="evidence" value="ECO:0007669"/>
    <property type="project" value="UniProtKB-UniRule"/>
</dbReference>
<reference evidence="16" key="1">
    <citation type="submission" date="2020-08" db="EMBL/GenBank/DDBJ databases">
        <title>Genome public.</title>
        <authorList>
            <person name="Liu C."/>
            <person name="Sun Q."/>
        </authorList>
    </citation>
    <scope>NUCLEOTIDE SEQUENCE</scope>
    <source>
        <strain evidence="16">NSJ-50</strain>
    </source>
</reference>
<accession>A0A926FED9</accession>
<keyword evidence="8 14" id="KW-0067">ATP-binding</keyword>
<evidence type="ECO:0000313" key="16">
    <source>
        <dbReference type="EMBL" id="MBC8597202.1"/>
    </source>
</evidence>
<evidence type="ECO:0000256" key="6">
    <source>
        <dbReference type="ARBA" id="ARBA00022679"/>
    </source>
</evidence>
<dbReference type="Proteomes" id="UP000647416">
    <property type="component" value="Unassembled WGS sequence"/>
</dbReference>
<evidence type="ECO:0000256" key="11">
    <source>
        <dbReference type="ARBA" id="ARBA00033354"/>
    </source>
</evidence>
<gene>
    <name evidence="16" type="ORF">H8706_10020</name>
</gene>
<evidence type="ECO:0000256" key="10">
    <source>
        <dbReference type="ARBA" id="ARBA00033334"/>
    </source>
</evidence>
<dbReference type="Pfam" id="PF01923">
    <property type="entry name" value="Cob_adeno_trans"/>
    <property type="match status" value="1"/>
</dbReference>
<evidence type="ECO:0000256" key="14">
    <source>
        <dbReference type="RuleBase" id="RU366026"/>
    </source>
</evidence>
<evidence type="ECO:0000256" key="9">
    <source>
        <dbReference type="ARBA" id="ARBA00031529"/>
    </source>
</evidence>
<comment type="pathway">
    <text evidence="1 14">Cofactor biosynthesis; adenosylcobalamin biosynthesis; adenosylcobalamin from cob(II)yrinate a,c-diamide: step 2/7.</text>
</comment>
<organism evidence="16 17">
    <name type="scientific">Qingrenia yutianensis</name>
    <dbReference type="NCBI Taxonomy" id="2763676"/>
    <lineage>
        <taxon>Bacteria</taxon>
        <taxon>Bacillati</taxon>
        <taxon>Bacillota</taxon>
        <taxon>Clostridia</taxon>
        <taxon>Eubacteriales</taxon>
        <taxon>Oscillospiraceae</taxon>
        <taxon>Qingrenia</taxon>
    </lineage>
</organism>
<dbReference type="GO" id="GO:0009236">
    <property type="term" value="P:cobalamin biosynthetic process"/>
    <property type="evidence" value="ECO:0007669"/>
    <property type="project" value="UniProtKB-UniRule"/>
</dbReference>
<comment type="caution">
    <text evidence="16">The sequence shown here is derived from an EMBL/GenBank/DDBJ whole genome shotgun (WGS) entry which is preliminary data.</text>
</comment>
<evidence type="ECO:0000256" key="12">
    <source>
        <dbReference type="ARBA" id="ARBA00048555"/>
    </source>
</evidence>